<evidence type="ECO:0000313" key="3">
    <source>
        <dbReference type="Proteomes" id="UP000612585"/>
    </source>
</evidence>
<dbReference type="AlphaFoldDB" id="A0A8J3ZJ57"/>
<dbReference type="InterPro" id="IPR013325">
    <property type="entry name" value="RNA_pol_sigma_r2"/>
</dbReference>
<dbReference type="SUPFAM" id="SSF88946">
    <property type="entry name" value="Sigma2 domain of RNA polymerase sigma factors"/>
    <property type="match status" value="1"/>
</dbReference>
<sequence>MSSKLPAPAPVDVAALALAARDGSGSAWNEIVDRYAPLVWGIGRRYGLGRGAVQDVGRIVWLRLVEHLADLGDPATLPDWIASTARTESLRVVRAGRSWWWAELRA</sequence>
<dbReference type="Proteomes" id="UP000612585">
    <property type="component" value="Unassembled WGS sequence"/>
</dbReference>
<comment type="caution">
    <text evidence="2">The sequence shown here is derived from an EMBL/GenBank/DDBJ whole genome shotgun (WGS) entry which is preliminary data.</text>
</comment>
<evidence type="ECO:0000259" key="1">
    <source>
        <dbReference type="Pfam" id="PF04542"/>
    </source>
</evidence>
<gene>
    <name evidence="2" type="ORF">Vau01_114230</name>
</gene>
<accession>A0A8J3ZJ57</accession>
<dbReference type="EMBL" id="BOPG01000104">
    <property type="protein sequence ID" value="GIJ63907.1"/>
    <property type="molecule type" value="Genomic_DNA"/>
</dbReference>
<dbReference type="Pfam" id="PF04542">
    <property type="entry name" value="Sigma70_r2"/>
    <property type="match status" value="1"/>
</dbReference>
<reference evidence="2" key="1">
    <citation type="submission" date="2021-01" db="EMBL/GenBank/DDBJ databases">
        <title>Whole genome shotgun sequence of Virgisporangium aurantiacum NBRC 16421.</title>
        <authorList>
            <person name="Komaki H."/>
            <person name="Tamura T."/>
        </authorList>
    </citation>
    <scope>NUCLEOTIDE SEQUENCE</scope>
    <source>
        <strain evidence="2">NBRC 16421</strain>
    </source>
</reference>
<dbReference type="GO" id="GO:0003700">
    <property type="term" value="F:DNA-binding transcription factor activity"/>
    <property type="evidence" value="ECO:0007669"/>
    <property type="project" value="InterPro"/>
</dbReference>
<name>A0A8J3ZJ57_9ACTN</name>
<feature type="domain" description="RNA polymerase sigma-70 region 2" evidence="1">
    <location>
        <begin position="31"/>
        <end position="95"/>
    </location>
</feature>
<dbReference type="RefSeq" id="WP_204011431.1">
    <property type="nucleotide sequence ID" value="NZ_BOPG01000104.1"/>
</dbReference>
<protein>
    <recommendedName>
        <fullName evidence="1">RNA polymerase sigma-70 region 2 domain-containing protein</fullName>
    </recommendedName>
</protein>
<organism evidence="2 3">
    <name type="scientific">Virgisporangium aurantiacum</name>
    <dbReference type="NCBI Taxonomy" id="175570"/>
    <lineage>
        <taxon>Bacteria</taxon>
        <taxon>Bacillati</taxon>
        <taxon>Actinomycetota</taxon>
        <taxon>Actinomycetes</taxon>
        <taxon>Micromonosporales</taxon>
        <taxon>Micromonosporaceae</taxon>
        <taxon>Virgisporangium</taxon>
    </lineage>
</organism>
<dbReference type="GO" id="GO:0006352">
    <property type="term" value="P:DNA-templated transcription initiation"/>
    <property type="evidence" value="ECO:0007669"/>
    <property type="project" value="InterPro"/>
</dbReference>
<proteinExistence type="predicted"/>
<evidence type="ECO:0000313" key="2">
    <source>
        <dbReference type="EMBL" id="GIJ63907.1"/>
    </source>
</evidence>
<dbReference type="Gene3D" id="1.10.1740.10">
    <property type="match status" value="1"/>
</dbReference>
<keyword evidence="3" id="KW-1185">Reference proteome</keyword>
<dbReference type="InterPro" id="IPR007627">
    <property type="entry name" value="RNA_pol_sigma70_r2"/>
</dbReference>